<feature type="domain" description="Reverse transcriptase" evidence="2">
    <location>
        <begin position="477"/>
        <end position="748"/>
    </location>
</feature>
<dbReference type="STRING" id="69332.A0A388LEF1"/>
<protein>
    <recommendedName>
        <fullName evidence="2">Reverse transcriptase domain-containing protein</fullName>
    </recommendedName>
</protein>
<dbReference type="EMBL" id="BFEA01000353">
    <property type="protein sequence ID" value="GBG80678.1"/>
    <property type="molecule type" value="Genomic_DNA"/>
</dbReference>
<dbReference type="SUPFAM" id="SSF56672">
    <property type="entry name" value="DNA/RNA polymerases"/>
    <property type="match status" value="1"/>
</dbReference>
<evidence type="ECO:0000256" key="1">
    <source>
        <dbReference type="SAM" id="MobiDB-lite"/>
    </source>
</evidence>
<accession>A0A388LEF1</accession>
<feature type="region of interest" description="Disordered" evidence="1">
    <location>
        <begin position="323"/>
        <end position="361"/>
    </location>
</feature>
<gene>
    <name evidence="3" type="ORF">CBR_g31137</name>
</gene>
<dbReference type="PANTHER" id="PTHR31635:SF196">
    <property type="entry name" value="REVERSE TRANSCRIPTASE DOMAIN-CONTAINING PROTEIN-RELATED"/>
    <property type="match status" value="1"/>
</dbReference>
<dbReference type="Gramene" id="GBG80678">
    <property type="protein sequence ID" value="GBG80678"/>
    <property type="gene ID" value="CBR_g31137"/>
</dbReference>
<dbReference type="PROSITE" id="PS50878">
    <property type="entry name" value="RT_POL"/>
    <property type="match status" value="1"/>
</dbReference>
<organism evidence="3 4">
    <name type="scientific">Chara braunii</name>
    <name type="common">Braun's stonewort</name>
    <dbReference type="NCBI Taxonomy" id="69332"/>
    <lineage>
        <taxon>Eukaryota</taxon>
        <taxon>Viridiplantae</taxon>
        <taxon>Streptophyta</taxon>
        <taxon>Charophyceae</taxon>
        <taxon>Charales</taxon>
        <taxon>Characeae</taxon>
        <taxon>Chara</taxon>
    </lineage>
</organism>
<dbReference type="Proteomes" id="UP000265515">
    <property type="component" value="Unassembled WGS sequence"/>
</dbReference>
<name>A0A388LEF1_CHABU</name>
<dbReference type="InterPro" id="IPR043502">
    <property type="entry name" value="DNA/RNA_pol_sf"/>
</dbReference>
<dbReference type="AlphaFoldDB" id="A0A388LEF1"/>
<feature type="compositionally biased region" description="Low complexity" evidence="1">
    <location>
        <begin position="323"/>
        <end position="360"/>
    </location>
</feature>
<dbReference type="CDD" id="cd01650">
    <property type="entry name" value="RT_nLTR_like"/>
    <property type="match status" value="1"/>
</dbReference>
<evidence type="ECO:0000259" key="2">
    <source>
        <dbReference type="PROSITE" id="PS50878"/>
    </source>
</evidence>
<dbReference type="PANTHER" id="PTHR31635">
    <property type="entry name" value="REVERSE TRANSCRIPTASE DOMAIN-CONTAINING PROTEIN-RELATED"/>
    <property type="match status" value="1"/>
</dbReference>
<reference evidence="3 4" key="1">
    <citation type="journal article" date="2018" name="Cell">
        <title>The Chara Genome: Secondary Complexity and Implications for Plant Terrestrialization.</title>
        <authorList>
            <person name="Nishiyama T."/>
            <person name="Sakayama H."/>
            <person name="Vries J.D."/>
            <person name="Buschmann H."/>
            <person name="Saint-Marcoux D."/>
            <person name="Ullrich K.K."/>
            <person name="Haas F.B."/>
            <person name="Vanderstraeten L."/>
            <person name="Becker D."/>
            <person name="Lang D."/>
            <person name="Vosolsobe S."/>
            <person name="Rombauts S."/>
            <person name="Wilhelmsson P.K.I."/>
            <person name="Janitza P."/>
            <person name="Kern R."/>
            <person name="Heyl A."/>
            <person name="Rumpler F."/>
            <person name="Villalobos L.I.A.C."/>
            <person name="Clay J.M."/>
            <person name="Skokan R."/>
            <person name="Toyoda A."/>
            <person name="Suzuki Y."/>
            <person name="Kagoshima H."/>
            <person name="Schijlen E."/>
            <person name="Tajeshwar N."/>
            <person name="Catarino B."/>
            <person name="Hetherington A.J."/>
            <person name="Saltykova A."/>
            <person name="Bonnot C."/>
            <person name="Breuninger H."/>
            <person name="Symeonidi A."/>
            <person name="Radhakrishnan G.V."/>
            <person name="Van Nieuwerburgh F."/>
            <person name="Deforce D."/>
            <person name="Chang C."/>
            <person name="Karol K.G."/>
            <person name="Hedrich R."/>
            <person name="Ulvskov P."/>
            <person name="Glockner G."/>
            <person name="Delwiche C.F."/>
            <person name="Petrasek J."/>
            <person name="Van de Peer Y."/>
            <person name="Friml J."/>
            <person name="Beilby M."/>
            <person name="Dolan L."/>
            <person name="Kohara Y."/>
            <person name="Sugano S."/>
            <person name="Fujiyama A."/>
            <person name="Delaux P.-M."/>
            <person name="Quint M."/>
            <person name="TheiBen G."/>
            <person name="Hagemann M."/>
            <person name="Harholt J."/>
            <person name="Dunand C."/>
            <person name="Zachgo S."/>
            <person name="Langdale J."/>
            <person name="Maumus F."/>
            <person name="Straeten D.V.D."/>
            <person name="Gould S.B."/>
            <person name="Rensing S.A."/>
        </authorList>
    </citation>
    <scope>NUCLEOTIDE SEQUENCE [LARGE SCALE GENOMIC DNA]</scope>
    <source>
        <strain evidence="3 4">S276</strain>
    </source>
</reference>
<proteinExistence type="predicted"/>
<comment type="caution">
    <text evidence="3">The sequence shown here is derived from an EMBL/GenBank/DDBJ whole genome shotgun (WGS) entry which is preliminary data.</text>
</comment>
<evidence type="ECO:0000313" key="4">
    <source>
        <dbReference type="Proteomes" id="UP000265515"/>
    </source>
</evidence>
<evidence type="ECO:0000313" key="3">
    <source>
        <dbReference type="EMBL" id="GBG80678.1"/>
    </source>
</evidence>
<dbReference type="OrthoDB" id="1724700at2759"/>
<dbReference type="InterPro" id="IPR000477">
    <property type="entry name" value="RT_dom"/>
</dbReference>
<dbReference type="Pfam" id="PF00078">
    <property type="entry name" value="RVT_1"/>
    <property type="match status" value="1"/>
</dbReference>
<keyword evidence="4" id="KW-1185">Reference proteome</keyword>
<sequence>MEVEGVEEGGPPPPEVQVNFWEMEEHTRQSIGQCYDDGVFQLAANLGAVVIDARGKRFKVNASLDEIKEKWLKERTVIFIFQDEARELSRGVKEDLIRAYEDGWAARRLFNPELRRGRVKFEGPNVVSYVAKATEVATWLAQKGTISLNLKGKDYTVTLKPWMTKQELKELKLREAENNFWIVALRVPLEAMYYVASAAEGLVGGVKYMHPPEADRTKPKLVNVKLDMEPQVRFRVEDHLMIESPSGEIWKVEIATPFSDWCRKCWWYFHTEENCPRQSSDGSPRRVWANSRLPSQQAPVQHHQGIQVEDQHVAGQVPVAPLQQQQQLRPQQQQLSQQQQLPSQQQQQPSQQQQQPSQLSHAQLNHPFDASAPSVSSPTGILEYAKMYYSDILTSRRPREEVDADLSSELDMWEDTDRSLSATDCLSLDRPFTLEELQHTLAVMAAGKCPGRDGLTVEFYRNCWDAVGPPLVEVYNKVLIEENLGELMTFGVISVLFKKGDKASIRNYRPISVLNVSYKLLAKALALRLGKILPKLVERDQGAFVQGRSIFINILTTIESIEVLREENLNMAVLLLDMEKAYNRVGWPFVLTTLRKMGFGPCFCKWVVAMYTTAKSAVQVNGHLSEAFHLSRSLRQGCPLAPLSFVLQLEVQLNRFRKHPRIRGLRISPSRECRVKALADDLFVISDNSLESMLAVKEVLAEYSQLSEALVNWNKSVYLLPQAFALCVEWGMVRVDPEKGERFLGVLVSTQSMGMAQGAVLQQKVVSKIQSWGFAGHLSLFGRAMVVNIALFSLVGFVGAVREITGSTLSQVRRLAARFVWKPRAKGQEGFVSKLAWDLATFPREQGGLGLIDPQRRNQAQLRKWLANVAMAEEKEDWVFLAERRLQREWQLSRGDDEVLVQTLFENPFILNNDGVQFSAGPEAGAFGRSWIRRGVLRISDLWSDLLGGWKPLEEFRLPLYGLRRVEENWRTLLQVILSDWQALLGPEGLDPPGTWYAPVNEQPQDVVWKLQGLSESGFRKVQEWKRVGPTGKLQLLGEKEISVWQNPPQIRVVEYRDGRNLLDSVVWVGNAPLCSLPIDPRAWGWSQGRPSTTSPACYDLVSFSTQESYKMTRNQSRTPAAVAAARWSAVLQLDLQDCTEDFEELWRVLFRIGNSYLLSYLGR</sequence>